<name>A0A3S2WAM2_9PROT</name>
<protein>
    <submittedName>
        <fullName evidence="6">TetR/AcrR family transcriptional regulator</fullName>
    </submittedName>
</protein>
<proteinExistence type="predicted"/>
<keyword evidence="7" id="KW-1185">Reference proteome</keyword>
<dbReference type="Gene3D" id="1.10.10.60">
    <property type="entry name" value="Homeodomain-like"/>
    <property type="match status" value="1"/>
</dbReference>
<evidence type="ECO:0000313" key="7">
    <source>
        <dbReference type="Proteomes" id="UP000287447"/>
    </source>
</evidence>
<dbReference type="RefSeq" id="WP_127763393.1">
    <property type="nucleotide sequence ID" value="NZ_SADE01000001.1"/>
</dbReference>
<dbReference type="Proteomes" id="UP000287447">
    <property type="component" value="Unassembled WGS sequence"/>
</dbReference>
<organism evidence="6 7">
    <name type="scientific">Hwanghaeella grinnelliae</name>
    <dbReference type="NCBI Taxonomy" id="2500179"/>
    <lineage>
        <taxon>Bacteria</taxon>
        <taxon>Pseudomonadati</taxon>
        <taxon>Pseudomonadota</taxon>
        <taxon>Alphaproteobacteria</taxon>
        <taxon>Rhodospirillales</taxon>
        <taxon>Rhodospirillaceae</taxon>
        <taxon>Hwanghaeella</taxon>
    </lineage>
</organism>
<keyword evidence="1" id="KW-0805">Transcription regulation</keyword>
<evidence type="ECO:0000256" key="2">
    <source>
        <dbReference type="ARBA" id="ARBA00023125"/>
    </source>
</evidence>
<evidence type="ECO:0000313" key="6">
    <source>
        <dbReference type="EMBL" id="RVU38020.1"/>
    </source>
</evidence>
<comment type="caution">
    <text evidence="6">The sequence shown here is derived from an EMBL/GenBank/DDBJ whole genome shotgun (WGS) entry which is preliminary data.</text>
</comment>
<dbReference type="AlphaFoldDB" id="A0A3S2WAM2"/>
<dbReference type="EMBL" id="SADE01000001">
    <property type="protein sequence ID" value="RVU38020.1"/>
    <property type="molecule type" value="Genomic_DNA"/>
</dbReference>
<dbReference type="GO" id="GO:0003677">
    <property type="term" value="F:DNA binding"/>
    <property type="evidence" value="ECO:0007669"/>
    <property type="project" value="UniProtKB-UniRule"/>
</dbReference>
<accession>A0A3S2WAM2</accession>
<dbReference type="SUPFAM" id="SSF46689">
    <property type="entry name" value="Homeodomain-like"/>
    <property type="match status" value="1"/>
</dbReference>
<gene>
    <name evidence="6" type="ORF">EOI86_01565</name>
</gene>
<reference evidence="7" key="1">
    <citation type="submission" date="2019-01" db="EMBL/GenBank/DDBJ databases">
        <title>Gri0909 isolated from a small marine red alga.</title>
        <authorList>
            <person name="Kim J."/>
            <person name="Jeong S.E."/>
            <person name="Jeon C.O."/>
        </authorList>
    </citation>
    <scope>NUCLEOTIDE SEQUENCE [LARGE SCALE GENOMIC DNA]</scope>
    <source>
        <strain evidence="7">Gri0909</strain>
    </source>
</reference>
<feature type="DNA-binding region" description="H-T-H motif" evidence="4">
    <location>
        <begin position="29"/>
        <end position="48"/>
    </location>
</feature>
<keyword evidence="2 4" id="KW-0238">DNA-binding</keyword>
<dbReference type="InterPro" id="IPR011075">
    <property type="entry name" value="TetR_C"/>
</dbReference>
<dbReference type="InterPro" id="IPR001647">
    <property type="entry name" value="HTH_TetR"/>
</dbReference>
<keyword evidence="3" id="KW-0804">Transcription</keyword>
<evidence type="ECO:0000256" key="3">
    <source>
        <dbReference type="ARBA" id="ARBA00023163"/>
    </source>
</evidence>
<sequence>MARSKAFSPEDVLESALQLFWTKGYEQTSMQDLVDAMGINRGSLYDTFGDKRQLYRKAMERYLDWYTLRDLRLAMKSADYSPAEQLKLLFDRLAEEGEGVNKRRGCLLTNTITELGHRDPEITEQVAAGIKRVEDTLAELIQKGQERGEFTSTEDARALAQFLTNTIQGMRVLTRVYGDRERLAEISRVALSTLTPRAGIH</sequence>
<dbReference type="SUPFAM" id="SSF48498">
    <property type="entry name" value="Tetracyclin repressor-like, C-terminal domain"/>
    <property type="match status" value="1"/>
</dbReference>
<evidence type="ECO:0000256" key="1">
    <source>
        <dbReference type="ARBA" id="ARBA00023015"/>
    </source>
</evidence>
<evidence type="ECO:0000259" key="5">
    <source>
        <dbReference type="PROSITE" id="PS50977"/>
    </source>
</evidence>
<dbReference type="PANTHER" id="PTHR47506">
    <property type="entry name" value="TRANSCRIPTIONAL REGULATORY PROTEIN"/>
    <property type="match status" value="1"/>
</dbReference>
<dbReference type="PANTHER" id="PTHR47506:SF10">
    <property type="entry name" value="TRANSCRIPTIONAL REGULATORY PROTEIN"/>
    <property type="match status" value="1"/>
</dbReference>
<dbReference type="Gene3D" id="1.10.357.10">
    <property type="entry name" value="Tetracycline Repressor, domain 2"/>
    <property type="match status" value="1"/>
</dbReference>
<dbReference type="InterPro" id="IPR009057">
    <property type="entry name" value="Homeodomain-like_sf"/>
</dbReference>
<dbReference type="Pfam" id="PF00440">
    <property type="entry name" value="TetR_N"/>
    <property type="match status" value="1"/>
</dbReference>
<dbReference type="InterPro" id="IPR036271">
    <property type="entry name" value="Tet_transcr_reg_TetR-rel_C_sf"/>
</dbReference>
<evidence type="ECO:0000256" key="4">
    <source>
        <dbReference type="PROSITE-ProRule" id="PRU00335"/>
    </source>
</evidence>
<dbReference type="PRINTS" id="PR00455">
    <property type="entry name" value="HTHTETR"/>
</dbReference>
<dbReference type="PROSITE" id="PS50977">
    <property type="entry name" value="HTH_TETR_2"/>
    <property type="match status" value="1"/>
</dbReference>
<dbReference type="OrthoDB" id="9795242at2"/>
<feature type="domain" description="HTH tetR-type" evidence="5">
    <location>
        <begin position="6"/>
        <end position="66"/>
    </location>
</feature>
<dbReference type="Pfam" id="PF16925">
    <property type="entry name" value="TetR_C_13"/>
    <property type="match status" value="1"/>
</dbReference>